<dbReference type="Proteomes" id="UP001500979">
    <property type="component" value="Unassembled WGS sequence"/>
</dbReference>
<organism evidence="6 7">
    <name type="scientific">Saccharopolyspora taberi</name>
    <dbReference type="NCBI Taxonomy" id="60895"/>
    <lineage>
        <taxon>Bacteria</taxon>
        <taxon>Bacillati</taxon>
        <taxon>Actinomycetota</taxon>
        <taxon>Actinomycetes</taxon>
        <taxon>Pseudonocardiales</taxon>
        <taxon>Pseudonocardiaceae</taxon>
        <taxon>Saccharopolyspora</taxon>
    </lineage>
</organism>
<dbReference type="InterPro" id="IPR001647">
    <property type="entry name" value="HTH_TetR"/>
</dbReference>
<dbReference type="EMBL" id="BAAAUX010000002">
    <property type="protein sequence ID" value="GAA2775479.1"/>
    <property type="molecule type" value="Genomic_DNA"/>
</dbReference>
<evidence type="ECO:0000256" key="4">
    <source>
        <dbReference type="PROSITE-ProRule" id="PRU00335"/>
    </source>
</evidence>
<dbReference type="Pfam" id="PF00440">
    <property type="entry name" value="TetR_N"/>
    <property type="match status" value="1"/>
</dbReference>
<dbReference type="InterPro" id="IPR050109">
    <property type="entry name" value="HTH-type_TetR-like_transc_reg"/>
</dbReference>
<accession>A0ABN3V2A0</accession>
<dbReference type="PROSITE" id="PS50977">
    <property type="entry name" value="HTH_TETR_2"/>
    <property type="match status" value="1"/>
</dbReference>
<dbReference type="InterPro" id="IPR009057">
    <property type="entry name" value="Homeodomain-like_sf"/>
</dbReference>
<evidence type="ECO:0000313" key="6">
    <source>
        <dbReference type="EMBL" id="GAA2775479.1"/>
    </source>
</evidence>
<feature type="domain" description="HTH tetR-type" evidence="5">
    <location>
        <begin position="12"/>
        <end position="72"/>
    </location>
</feature>
<keyword evidence="1" id="KW-0805">Transcription regulation</keyword>
<protein>
    <submittedName>
        <fullName evidence="6">TetR family transcriptional regulator</fullName>
    </submittedName>
</protein>
<feature type="DNA-binding region" description="H-T-H motif" evidence="4">
    <location>
        <begin position="35"/>
        <end position="54"/>
    </location>
</feature>
<gene>
    <name evidence="6" type="ORF">GCM10010470_04580</name>
</gene>
<dbReference type="Gene3D" id="1.10.357.10">
    <property type="entry name" value="Tetracycline Repressor, domain 2"/>
    <property type="match status" value="1"/>
</dbReference>
<keyword evidence="3" id="KW-0804">Transcription</keyword>
<dbReference type="PRINTS" id="PR00455">
    <property type="entry name" value="HTHTETR"/>
</dbReference>
<evidence type="ECO:0000313" key="7">
    <source>
        <dbReference type="Proteomes" id="UP001500979"/>
    </source>
</evidence>
<keyword evidence="7" id="KW-1185">Reference proteome</keyword>
<proteinExistence type="predicted"/>
<evidence type="ECO:0000259" key="5">
    <source>
        <dbReference type="PROSITE" id="PS50977"/>
    </source>
</evidence>
<dbReference type="PANTHER" id="PTHR30055:SF234">
    <property type="entry name" value="HTH-TYPE TRANSCRIPTIONAL REGULATOR BETI"/>
    <property type="match status" value="1"/>
</dbReference>
<name>A0ABN3V2A0_9PSEU</name>
<comment type="caution">
    <text evidence="6">The sequence shown here is derived from an EMBL/GenBank/DDBJ whole genome shotgun (WGS) entry which is preliminary data.</text>
</comment>
<dbReference type="SUPFAM" id="SSF46689">
    <property type="entry name" value="Homeodomain-like"/>
    <property type="match status" value="1"/>
</dbReference>
<dbReference type="PANTHER" id="PTHR30055">
    <property type="entry name" value="HTH-TYPE TRANSCRIPTIONAL REGULATOR RUTR"/>
    <property type="match status" value="1"/>
</dbReference>
<evidence type="ECO:0000256" key="1">
    <source>
        <dbReference type="ARBA" id="ARBA00023015"/>
    </source>
</evidence>
<reference evidence="6 7" key="1">
    <citation type="journal article" date="2019" name="Int. J. Syst. Evol. Microbiol.">
        <title>The Global Catalogue of Microorganisms (GCM) 10K type strain sequencing project: providing services to taxonomists for standard genome sequencing and annotation.</title>
        <authorList>
            <consortium name="The Broad Institute Genomics Platform"/>
            <consortium name="The Broad Institute Genome Sequencing Center for Infectious Disease"/>
            <person name="Wu L."/>
            <person name="Ma J."/>
        </authorList>
    </citation>
    <scope>NUCLEOTIDE SEQUENCE [LARGE SCALE GENOMIC DNA]</scope>
    <source>
        <strain evidence="6 7">JCM 9383</strain>
    </source>
</reference>
<evidence type="ECO:0000256" key="3">
    <source>
        <dbReference type="ARBA" id="ARBA00023163"/>
    </source>
</evidence>
<keyword evidence="2 4" id="KW-0238">DNA-binding</keyword>
<sequence length="210" mass="23055">MSEQGLRARKKERTRRAISDAAIRLFLESGFDRVPVAEVAAAAEVSKPTLFSYFPTKEDLVLHRFADHVDEAARVVRERPGGQAPLDALREHHLRGLKERDPITGLSDEEEVLAYNRLLYGTPGLVARLSRFTDRSTELLAEALRDAVGSGDLVARLAAGQIVAVQRLLALENYERLAAGESARKRYPAAVKDANRAFELLGSGLGSYCG</sequence>
<evidence type="ECO:0000256" key="2">
    <source>
        <dbReference type="ARBA" id="ARBA00023125"/>
    </source>
</evidence>
<dbReference type="RefSeq" id="WP_344677632.1">
    <property type="nucleotide sequence ID" value="NZ_BAAAUX010000002.1"/>
</dbReference>